<keyword evidence="2" id="KW-0677">Repeat</keyword>
<comment type="caution">
    <text evidence="7">The sequence shown here is derived from an EMBL/GenBank/DDBJ whole genome shotgun (WGS) entry which is preliminary data.</text>
</comment>
<dbReference type="PROSITE" id="PS00028">
    <property type="entry name" value="ZINC_FINGER_C2H2_1"/>
    <property type="match status" value="8"/>
</dbReference>
<reference evidence="7 8" key="1">
    <citation type="submission" date="2015-12" db="EMBL/GenBank/DDBJ databases">
        <title>The genome of Folsomia candida.</title>
        <authorList>
            <person name="Faddeeva A."/>
            <person name="Derks M.F."/>
            <person name="Anvar Y."/>
            <person name="Smit S."/>
            <person name="Van Straalen N."/>
            <person name="Roelofs D."/>
        </authorList>
    </citation>
    <scope>NUCLEOTIDE SEQUENCE [LARGE SCALE GENOMIC DNA]</scope>
    <source>
        <strain evidence="7 8">VU population</strain>
        <tissue evidence="7">Whole body</tissue>
    </source>
</reference>
<dbReference type="EMBL" id="LNIX01000013">
    <property type="protein sequence ID" value="OXA47638.1"/>
    <property type="molecule type" value="Genomic_DNA"/>
</dbReference>
<keyword evidence="3 5" id="KW-0863">Zinc-finger</keyword>
<organism evidence="7 8">
    <name type="scientific">Folsomia candida</name>
    <name type="common">Springtail</name>
    <dbReference type="NCBI Taxonomy" id="158441"/>
    <lineage>
        <taxon>Eukaryota</taxon>
        <taxon>Metazoa</taxon>
        <taxon>Ecdysozoa</taxon>
        <taxon>Arthropoda</taxon>
        <taxon>Hexapoda</taxon>
        <taxon>Collembola</taxon>
        <taxon>Entomobryomorpha</taxon>
        <taxon>Isotomoidea</taxon>
        <taxon>Isotomidae</taxon>
        <taxon>Proisotominae</taxon>
        <taxon>Folsomia</taxon>
    </lineage>
</organism>
<sequence>MGLTKRKVRKCSTCSKTFTTKHRFINDIGMNDPEAKICGKILKNPRAYLRCSVFCNFSGMVEHMSSTNSLERFQMDAREGNELTCSTCFKTFSTKGNLKYHMVTHDADAKVKCEICGKFFKTPLSLSQHKKLLHTSRDRPSCDICHRVFSSPRNLRSHIDTVHDTAKRLRFPCEFPGCAKTYLTRNAMLKHKRTEHSENPTRFPCTLCSKEFKTRTDLEAHISTHTTEKAYKCCTCGRRFTQRTTMRSHQATHMKKYTRRIFKCNLCPKTFLRKATLHAHSQVVHENRRNHPCTFCDKRFSTATVLRHHVEARHPANKEKIYSCNKCQFMTPAKEYLVQHVRRHNPAYRRECYFCKKQLVSFSSLIARTYLIAQIANVNIRHL</sequence>
<dbReference type="InterPro" id="IPR036236">
    <property type="entry name" value="Znf_C2H2_sf"/>
</dbReference>
<evidence type="ECO:0000259" key="6">
    <source>
        <dbReference type="PROSITE" id="PS50157"/>
    </source>
</evidence>
<dbReference type="SMART" id="SM00355">
    <property type="entry name" value="ZnF_C2H2"/>
    <property type="match status" value="9"/>
</dbReference>
<evidence type="ECO:0000256" key="5">
    <source>
        <dbReference type="PROSITE-ProRule" id="PRU00042"/>
    </source>
</evidence>
<dbReference type="PANTHER" id="PTHR24379">
    <property type="entry name" value="KRAB AND ZINC FINGER DOMAIN-CONTAINING"/>
    <property type="match status" value="1"/>
</dbReference>
<name>A0A226DRJ6_FOLCA</name>
<dbReference type="GO" id="GO:0005634">
    <property type="term" value="C:nucleus"/>
    <property type="evidence" value="ECO:0007669"/>
    <property type="project" value="UniProtKB-ARBA"/>
</dbReference>
<accession>A0A226DRJ6</accession>
<protein>
    <submittedName>
        <fullName evidence="7">Zinc finger protein 2</fullName>
    </submittedName>
</protein>
<dbReference type="GO" id="GO:0008270">
    <property type="term" value="F:zinc ion binding"/>
    <property type="evidence" value="ECO:0007669"/>
    <property type="project" value="UniProtKB-KW"/>
</dbReference>
<feature type="domain" description="C2H2-type" evidence="6">
    <location>
        <begin position="291"/>
        <end position="319"/>
    </location>
</feature>
<keyword evidence="4" id="KW-0862">Zinc</keyword>
<evidence type="ECO:0000313" key="7">
    <source>
        <dbReference type="EMBL" id="OXA47638.1"/>
    </source>
</evidence>
<evidence type="ECO:0000256" key="3">
    <source>
        <dbReference type="ARBA" id="ARBA00022771"/>
    </source>
</evidence>
<dbReference type="Pfam" id="PF13912">
    <property type="entry name" value="zf-C2H2_6"/>
    <property type="match status" value="1"/>
</dbReference>
<proteinExistence type="predicted"/>
<dbReference type="OrthoDB" id="427030at2759"/>
<dbReference type="Proteomes" id="UP000198287">
    <property type="component" value="Unassembled WGS sequence"/>
</dbReference>
<keyword evidence="8" id="KW-1185">Reference proteome</keyword>
<feature type="domain" description="C2H2-type" evidence="6">
    <location>
        <begin position="111"/>
        <end position="139"/>
    </location>
</feature>
<dbReference type="STRING" id="158441.A0A226DRJ6"/>
<feature type="domain" description="C2H2-type" evidence="6">
    <location>
        <begin position="231"/>
        <end position="258"/>
    </location>
</feature>
<dbReference type="Pfam" id="PF00096">
    <property type="entry name" value="zf-C2H2"/>
    <property type="match status" value="5"/>
</dbReference>
<dbReference type="FunFam" id="3.30.160.60:FF:000446">
    <property type="entry name" value="Zinc finger protein"/>
    <property type="match status" value="1"/>
</dbReference>
<feature type="domain" description="C2H2-type" evidence="6">
    <location>
        <begin position="203"/>
        <end position="230"/>
    </location>
</feature>
<feature type="domain" description="C2H2-type" evidence="6">
    <location>
        <begin position="140"/>
        <end position="168"/>
    </location>
</feature>
<gene>
    <name evidence="7" type="ORF">Fcan01_17688</name>
</gene>
<keyword evidence="1" id="KW-0479">Metal-binding</keyword>
<evidence type="ECO:0000256" key="1">
    <source>
        <dbReference type="ARBA" id="ARBA00022723"/>
    </source>
</evidence>
<dbReference type="AlphaFoldDB" id="A0A226DRJ6"/>
<dbReference type="SUPFAM" id="SSF57667">
    <property type="entry name" value="beta-beta-alpha zinc fingers"/>
    <property type="match status" value="5"/>
</dbReference>
<evidence type="ECO:0000256" key="4">
    <source>
        <dbReference type="ARBA" id="ARBA00022833"/>
    </source>
</evidence>
<dbReference type="InterPro" id="IPR013087">
    <property type="entry name" value="Znf_C2H2_type"/>
</dbReference>
<dbReference type="PROSITE" id="PS50157">
    <property type="entry name" value="ZINC_FINGER_C2H2_2"/>
    <property type="match status" value="8"/>
</dbReference>
<feature type="domain" description="C2H2-type" evidence="6">
    <location>
        <begin position="83"/>
        <end position="110"/>
    </location>
</feature>
<feature type="domain" description="C2H2-type" evidence="6">
    <location>
        <begin position="262"/>
        <end position="290"/>
    </location>
</feature>
<dbReference type="OMA" id="FINDIGM"/>
<dbReference type="Gene3D" id="3.30.160.60">
    <property type="entry name" value="Classic Zinc Finger"/>
    <property type="match status" value="6"/>
</dbReference>
<feature type="domain" description="C2H2-type" evidence="6">
    <location>
        <begin position="171"/>
        <end position="200"/>
    </location>
</feature>
<evidence type="ECO:0000256" key="2">
    <source>
        <dbReference type="ARBA" id="ARBA00022737"/>
    </source>
</evidence>
<evidence type="ECO:0000313" key="8">
    <source>
        <dbReference type="Proteomes" id="UP000198287"/>
    </source>
</evidence>
<dbReference type="PANTHER" id="PTHR24379:SF121">
    <property type="entry name" value="C2H2-TYPE DOMAIN-CONTAINING PROTEIN"/>
    <property type="match status" value="1"/>
</dbReference>